<dbReference type="GO" id="GO:0015280">
    <property type="term" value="F:ligand-gated sodium channel activity"/>
    <property type="evidence" value="ECO:0007669"/>
    <property type="project" value="TreeGrafter"/>
</dbReference>
<gene>
    <name evidence="14" type="primary">Enac-L1</name>
    <name evidence="14" type="ORF">Hamer_G007475</name>
</gene>
<keyword evidence="9" id="KW-0472">Membrane</keyword>
<feature type="region of interest" description="Disordered" evidence="13">
    <location>
        <begin position="127"/>
        <end position="147"/>
    </location>
</feature>
<evidence type="ECO:0000256" key="9">
    <source>
        <dbReference type="ARBA" id="ARBA00023136"/>
    </source>
</evidence>
<dbReference type="PANTHER" id="PTHR11690">
    <property type="entry name" value="AMILORIDE-SENSITIVE SODIUM CHANNEL-RELATED"/>
    <property type="match status" value="1"/>
</dbReference>
<evidence type="ECO:0000313" key="15">
    <source>
        <dbReference type="Proteomes" id="UP000747542"/>
    </source>
</evidence>
<keyword evidence="8 12" id="KW-0406">Ion transport</keyword>
<proteinExistence type="inferred from homology"/>
<dbReference type="Pfam" id="PF00858">
    <property type="entry name" value="ASC"/>
    <property type="match status" value="2"/>
</dbReference>
<evidence type="ECO:0000256" key="6">
    <source>
        <dbReference type="ARBA" id="ARBA00022989"/>
    </source>
</evidence>
<comment type="similarity">
    <text evidence="2 12">Belongs to the amiloride-sensitive sodium channel (TC 1.A.6) family.</text>
</comment>
<keyword evidence="3 12" id="KW-0813">Transport</keyword>
<evidence type="ECO:0000256" key="2">
    <source>
        <dbReference type="ARBA" id="ARBA00007193"/>
    </source>
</evidence>
<protein>
    <submittedName>
        <fullName evidence="14">Putative epethelial sodium channel-like 1</fullName>
    </submittedName>
</protein>
<evidence type="ECO:0000256" key="4">
    <source>
        <dbReference type="ARBA" id="ARBA00022461"/>
    </source>
</evidence>
<accession>A0A8J5JPT2</accession>
<name>A0A8J5JPT2_HOMAM</name>
<keyword evidence="5 12" id="KW-0812">Transmembrane</keyword>
<comment type="caution">
    <text evidence="14">The sequence shown here is derived from an EMBL/GenBank/DDBJ whole genome shotgun (WGS) entry which is preliminary data.</text>
</comment>
<evidence type="ECO:0000256" key="11">
    <source>
        <dbReference type="ARBA" id="ARBA00023303"/>
    </source>
</evidence>
<dbReference type="EMBL" id="JAHLQT010028808">
    <property type="protein sequence ID" value="KAG7161820.1"/>
    <property type="molecule type" value="Genomic_DNA"/>
</dbReference>
<dbReference type="InterPro" id="IPR001873">
    <property type="entry name" value="ENaC"/>
</dbReference>
<dbReference type="AlphaFoldDB" id="A0A8J5JPT2"/>
<dbReference type="GO" id="GO:0005886">
    <property type="term" value="C:plasma membrane"/>
    <property type="evidence" value="ECO:0007669"/>
    <property type="project" value="TreeGrafter"/>
</dbReference>
<feature type="compositionally biased region" description="Pro residues" evidence="13">
    <location>
        <begin position="131"/>
        <end position="147"/>
    </location>
</feature>
<dbReference type="Proteomes" id="UP000747542">
    <property type="component" value="Unassembled WGS sequence"/>
</dbReference>
<keyword evidence="15" id="KW-1185">Reference proteome</keyword>
<reference evidence="14" key="1">
    <citation type="journal article" date="2021" name="Sci. Adv.">
        <title>The American lobster genome reveals insights on longevity, neural, and immune adaptations.</title>
        <authorList>
            <person name="Polinski J.M."/>
            <person name="Zimin A.V."/>
            <person name="Clark K.F."/>
            <person name="Kohn A.B."/>
            <person name="Sadowski N."/>
            <person name="Timp W."/>
            <person name="Ptitsyn A."/>
            <person name="Khanna P."/>
            <person name="Romanova D.Y."/>
            <person name="Williams P."/>
            <person name="Greenwood S.J."/>
            <person name="Moroz L.L."/>
            <person name="Walt D.R."/>
            <person name="Bodnar A.G."/>
        </authorList>
    </citation>
    <scope>NUCLEOTIDE SEQUENCE</scope>
    <source>
        <strain evidence="14">GMGI-L3</strain>
    </source>
</reference>
<keyword evidence="11 12" id="KW-0407">Ion channel</keyword>
<comment type="subcellular location">
    <subcellularLocation>
        <location evidence="1">Membrane</location>
        <topology evidence="1">Multi-pass membrane protein</topology>
    </subcellularLocation>
</comment>
<evidence type="ECO:0000256" key="10">
    <source>
        <dbReference type="ARBA" id="ARBA00023201"/>
    </source>
</evidence>
<evidence type="ECO:0000256" key="1">
    <source>
        <dbReference type="ARBA" id="ARBA00004141"/>
    </source>
</evidence>
<keyword evidence="4 12" id="KW-0894">Sodium channel</keyword>
<evidence type="ECO:0000313" key="14">
    <source>
        <dbReference type="EMBL" id="KAG7161820.1"/>
    </source>
</evidence>
<keyword evidence="7" id="KW-0915">Sodium</keyword>
<keyword evidence="10 12" id="KW-0739">Sodium transport</keyword>
<evidence type="ECO:0000256" key="8">
    <source>
        <dbReference type="ARBA" id="ARBA00023065"/>
    </source>
</evidence>
<keyword evidence="6" id="KW-1133">Transmembrane helix</keyword>
<organism evidence="14 15">
    <name type="scientific">Homarus americanus</name>
    <name type="common">American lobster</name>
    <dbReference type="NCBI Taxonomy" id="6706"/>
    <lineage>
        <taxon>Eukaryota</taxon>
        <taxon>Metazoa</taxon>
        <taxon>Ecdysozoa</taxon>
        <taxon>Arthropoda</taxon>
        <taxon>Crustacea</taxon>
        <taxon>Multicrustacea</taxon>
        <taxon>Malacostraca</taxon>
        <taxon>Eumalacostraca</taxon>
        <taxon>Eucarida</taxon>
        <taxon>Decapoda</taxon>
        <taxon>Pleocyemata</taxon>
        <taxon>Astacidea</taxon>
        <taxon>Nephropoidea</taxon>
        <taxon>Nephropidae</taxon>
        <taxon>Homarus</taxon>
    </lineage>
</organism>
<evidence type="ECO:0000256" key="13">
    <source>
        <dbReference type="SAM" id="MobiDB-lite"/>
    </source>
</evidence>
<sequence length="361" mass="40823">MSAWSRPQPSEGKTLTLPAGDDISSTGRVWRLAAVVPCAVIFCSMALLQWQDYASSPVFTSYESRYLEEVVFPGVTVCMWPPFNPKRLEDIGVKYNFSHHCVRVYNGIYYKLNSQVRRIKLKTATPTIRPSSPPFPPSTAASPLPPPTASSAHTYFILQLKKLSREYNGVERCTDAKYFWPAEDRFKPKYVHDWKCYQEHFKMYVLVHPPGHPPLLMDGITATQLVPTANKVKTRIRVSLDLYDRLKSGGCRVEQYVKFPKYTASVVGSLANQSEVEAACLTSCPETCRVLHYTTTDTTDADNNIEVAFERPMYNQILESWSYSSVQLVSNVESLASLFLGVSLYQILTCCLSQHQDEDIN</sequence>
<evidence type="ECO:0000256" key="12">
    <source>
        <dbReference type="RuleBase" id="RU000679"/>
    </source>
</evidence>
<evidence type="ECO:0000256" key="3">
    <source>
        <dbReference type="ARBA" id="ARBA00022448"/>
    </source>
</evidence>
<evidence type="ECO:0000256" key="7">
    <source>
        <dbReference type="ARBA" id="ARBA00023053"/>
    </source>
</evidence>
<evidence type="ECO:0000256" key="5">
    <source>
        <dbReference type="ARBA" id="ARBA00022692"/>
    </source>
</evidence>